<dbReference type="PROSITE" id="PS50110">
    <property type="entry name" value="RESPONSE_REGULATORY"/>
    <property type="match status" value="1"/>
</dbReference>
<dbReference type="InterPro" id="IPR001789">
    <property type="entry name" value="Sig_transdc_resp-reg_receiver"/>
</dbReference>
<evidence type="ECO:0000313" key="5">
    <source>
        <dbReference type="Proteomes" id="UP000054911"/>
    </source>
</evidence>
<name>A0A158DSG3_9BURK</name>
<dbReference type="GO" id="GO:0000160">
    <property type="term" value="P:phosphorelay signal transduction system"/>
    <property type="evidence" value="ECO:0007669"/>
    <property type="project" value="InterPro"/>
</dbReference>
<evidence type="ECO:0000259" key="3">
    <source>
        <dbReference type="PROSITE" id="PS50110"/>
    </source>
</evidence>
<dbReference type="Gene3D" id="3.40.50.2300">
    <property type="match status" value="1"/>
</dbReference>
<dbReference type="InterPro" id="IPR011006">
    <property type="entry name" value="CheY-like_superfamily"/>
</dbReference>
<evidence type="ECO:0000256" key="1">
    <source>
        <dbReference type="ARBA" id="ARBA00022553"/>
    </source>
</evidence>
<dbReference type="SMART" id="SM00448">
    <property type="entry name" value="REC"/>
    <property type="match status" value="1"/>
</dbReference>
<accession>A0A158DSG3</accession>
<sequence>MTTVLFVDDHQDAADSLSAIATALGHHSAVAYDGASAVRLAAETAFDLIFLDVSLPDEDGRDTCERIRVGASQNATVIALTGYAEIRGTQEMQKFDDCFIKPLDIDELESLLNGRG</sequence>
<evidence type="ECO:0000313" key="4">
    <source>
        <dbReference type="EMBL" id="SAK97562.1"/>
    </source>
</evidence>
<feature type="modified residue" description="4-aspartylphosphate" evidence="2">
    <location>
        <position position="52"/>
    </location>
</feature>
<keyword evidence="1 2" id="KW-0597">Phosphoprotein</keyword>
<dbReference type="Proteomes" id="UP000054911">
    <property type="component" value="Unassembled WGS sequence"/>
</dbReference>
<dbReference type="GO" id="GO:0016301">
    <property type="term" value="F:kinase activity"/>
    <property type="evidence" value="ECO:0007669"/>
    <property type="project" value="UniProtKB-KW"/>
</dbReference>
<proteinExistence type="predicted"/>
<keyword evidence="5" id="KW-1185">Reference proteome</keyword>
<feature type="domain" description="Response regulatory" evidence="3">
    <location>
        <begin position="3"/>
        <end position="116"/>
    </location>
</feature>
<dbReference type="AlphaFoldDB" id="A0A158DSG3"/>
<protein>
    <submittedName>
        <fullName evidence="4">PAS/PAC sensor hybrid histidine kinase</fullName>
    </submittedName>
</protein>
<dbReference type="Pfam" id="PF00072">
    <property type="entry name" value="Response_reg"/>
    <property type="match status" value="1"/>
</dbReference>
<dbReference type="PANTHER" id="PTHR44591">
    <property type="entry name" value="STRESS RESPONSE REGULATOR PROTEIN 1"/>
    <property type="match status" value="1"/>
</dbReference>
<comment type="caution">
    <text evidence="4">The sequence shown here is derived from an EMBL/GenBank/DDBJ whole genome shotgun (WGS) entry which is preliminary data.</text>
</comment>
<dbReference type="InterPro" id="IPR050595">
    <property type="entry name" value="Bact_response_regulator"/>
</dbReference>
<keyword evidence="4" id="KW-0418">Kinase</keyword>
<reference evidence="4" key="1">
    <citation type="submission" date="2016-01" db="EMBL/GenBank/DDBJ databases">
        <authorList>
            <person name="Peeters C."/>
        </authorList>
    </citation>
    <scope>NUCLEOTIDE SEQUENCE [LARGE SCALE GENOMIC DNA]</scope>
    <source>
        <strain evidence="4">LMG 29323</strain>
    </source>
</reference>
<evidence type="ECO:0000256" key="2">
    <source>
        <dbReference type="PROSITE-ProRule" id="PRU00169"/>
    </source>
</evidence>
<dbReference type="OrthoDB" id="9134602at2"/>
<gene>
    <name evidence="4" type="ORF">AWB80_07375</name>
</gene>
<dbReference type="SUPFAM" id="SSF52172">
    <property type="entry name" value="CheY-like"/>
    <property type="match status" value="1"/>
</dbReference>
<dbReference type="EMBL" id="FCOE02000047">
    <property type="protein sequence ID" value="SAK97562.1"/>
    <property type="molecule type" value="Genomic_DNA"/>
</dbReference>
<organism evidence="4 5">
    <name type="scientific">Caballeronia pedi</name>
    <dbReference type="NCBI Taxonomy" id="1777141"/>
    <lineage>
        <taxon>Bacteria</taxon>
        <taxon>Pseudomonadati</taxon>
        <taxon>Pseudomonadota</taxon>
        <taxon>Betaproteobacteria</taxon>
        <taxon>Burkholderiales</taxon>
        <taxon>Burkholderiaceae</taxon>
        <taxon>Caballeronia</taxon>
    </lineage>
</organism>
<keyword evidence="4" id="KW-0808">Transferase</keyword>
<dbReference type="RefSeq" id="WP_061179593.1">
    <property type="nucleotide sequence ID" value="NZ_FCOE02000047.1"/>
</dbReference>
<dbReference type="STRING" id="1777141.AWB80_07375"/>
<dbReference type="PANTHER" id="PTHR44591:SF3">
    <property type="entry name" value="RESPONSE REGULATORY DOMAIN-CONTAINING PROTEIN"/>
    <property type="match status" value="1"/>
</dbReference>